<feature type="domain" description="RNA polymerase sigma-70 region 2" evidence="5">
    <location>
        <begin position="24"/>
        <end position="89"/>
    </location>
</feature>
<dbReference type="Pfam" id="PF08281">
    <property type="entry name" value="Sigma70_r4_2"/>
    <property type="match status" value="1"/>
</dbReference>
<dbReference type="Proteomes" id="UP001597361">
    <property type="component" value="Unassembled WGS sequence"/>
</dbReference>
<evidence type="ECO:0000313" key="8">
    <source>
        <dbReference type="Proteomes" id="UP001597361"/>
    </source>
</evidence>
<dbReference type="InterPro" id="IPR013324">
    <property type="entry name" value="RNA_pol_sigma_r3/r4-like"/>
</dbReference>
<dbReference type="EMBL" id="JBHUHR010000045">
    <property type="protein sequence ID" value="MFD2036899.1"/>
    <property type="molecule type" value="Genomic_DNA"/>
</dbReference>
<accession>A0ABW4VRP2</accession>
<comment type="caution">
    <text evidence="7">The sequence shown here is derived from an EMBL/GenBank/DDBJ whole genome shotgun (WGS) entry which is preliminary data.</text>
</comment>
<keyword evidence="2" id="KW-0805">Transcription regulation</keyword>
<reference evidence="8" key="1">
    <citation type="journal article" date="2019" name="Int. J. Syst. Evol. Microbiol.">
        <title>The Global Catalogue of Microorganisms (GCM) 10K type strain sequencing project: providing services to taxonomists for standard genome sequencing and annotation.</title>
        <authorList>
            <consortium name="The Broad Institute Genomics Platform"/>
            <consortium name="The Broad Institute Genome Sequencing Center for Infectious Disease"/>
            <person name="Wu L."/>
            <person name="Ma J."/>
        </authorList>
    </citation>
    <scope>NUCLEOTIDE SEQUENCE [LARGE SCALE GENOMIC DNA]</scope>
    <source>
        <strain evidence="8">CGMCC 1.15180</strain>
    </source>
</reference>
<dbReference type="SUPFAM" id="SSF88946">
    <property type="entry name" value="Sigma2 domain of RNA polymerase sigma factors"/>
    <property type="match status" value="1"/>
</dbReference>
<dbReference type="Gene3D" id="1.10.10.10">
    <property type="entry name" value="Winged helix-like DNA-binding domain superfamily/Winged helix DNA-binding domain"/>
    <property type="match status" value="1"/>
</dbReference>
<name>A0ABW4VRP2_9BACT</name>
<dbReference type="InterPro" id="IPR039425">
    <property type="entry name" value="RNA_pol_sigma-70-like"/>
</dbReference>
<dbReference type="SUPFAM" id="SSF88659">
    <property type="entry name" value="Sigma3 and sigma4 domains of RNA polymerase sigma factors"/>
    <property type="match status" value="1"/>
</dbReference>
<evidence type="ECO:0000259" key="6">
    <source>
        <dbReference type="Pfam" id="PF08281"/>
    </source>
</evidence>
<feature type="domain" description="RNA polymerase sigma factor 70 region 4 type 2" evidence="6">
    <location>
        <begin position="121"/>
        <end position="170"/>
    </location>
</feature>
<dbReference type="NCBIfam" id="TIGR02937">
    <property type="entry name" value="sigma70-ECF"/>
    <property type="match status" value="1"/>
</dbReference>
<dbReference type="RefSeq" id="WP_376888371.1">
    <property type="nucleotide sequence ID" value="NZ_JBHUHR010000045.1"/>
</dbReference>
<dbReference type="InterPro" id="IPR013325">
    <property type="entry name" value="RNA_pol_sigma_r2"/>
</dbReference>
<evidence type="ECO:0000256" key="2">
    <source>
        <dbReference type="ARBA" id="ARBA00023015"/>
    </source>
</evidence>
<evidence type="ECO:0000256" key="3">
    <source>
        <dbReference type="ARBA" id="ARBA00023082"/>
    </source>
</evidence>
<dbReference type="InterPro" id="IPR036388">
    <property type="entry name" value="WH-like_DNA-bd_sf"/>
</dbReference>
<proteinExistence type="inferred from homology"/>
<sequence>MDSEPNPTILDGSIRKDRRSQEMLYRQFHGYGMSISLRYTSTREEAVEVLNDGFVKVFDNLQQFDREKPFKSWFRRILINTAINHTKKYGKFKNETDLEHLTELTENGSNVLDDLSYQDTIKLIQSLSPAYRTIFNLYVIEGYSHDEIAETLQISVGASKSGLSRARENLRNLIKKNHEEEVGQLNKQ</sequence>
<dbReference type="Gene3D" id="1.10.1740.10">
    <property type="match status" value="1"/>
</dbReference>
<comment type="similarity">
    <text evidence="1">Belongs to the sigma-70 factor family. ECF subfamily.</text>
</comment>
<dbReference type="CDD" id="cd06171">
    <property type="entry name" value="Sigma70_r4"/>
    <property type="match status" value="1"/>
</dbReference>
<dbReference type="InterPro" id="IPR007627">
    <property type="entry name" value="RNA_pol_sigma70_r2"/>
</dbReference>
<dbReference type="Pfam" id="PF04542">
    <property type="entry name" value="Sigma70_r2"/>
    <property type="match status" value="1"/>
</dbReference>
<keyword evidence="4" id="KW-0804">Transcription</keyword>
<dbReference type="InterPro" id="IPR014284">
    <property type="entry name" value="RNA_pol_sigma-70_dom"/>
</dbReference>
<evidence type="ECO:0000313" key="7">
    <source>
        <dbReference type="EMBL" id="MFD2036899.1"/>
    </source>
</evidence>
<evidence type="ECO:0000256" key="4">
    <source>
        <dbReference type="ARBA" id="ARBA00023163"/>
    </source>
</evidence>
<dbReference type="PANTHER" id="PTHR43133:SF46">
    <property type="entry name" value="RNA POLYMERASE SIGMA-70 FACTOR ECF SUBFAMILY"/>
    <property type="match status" value="1"/>
</dbReference>
<evidence type="ECO:0000259" key="5">
    <source>
        <dbReference type="Pfam" id="PF04542"/>
    </source>
</evidence>
<dbReference type="InterPro" id="IPR013249">
    <property type="entry name" value="RNA_pol_sigma70_r4_t2"/>
</dbReference>
<dbReference type="PANTHER" id="PTHR43133">
    <property type="entry name" value="RNA POLYMERASE ECF-TYPE SIGMA FACTO"/>
    <property type="match status" value="1"/>
</dbReference>
<keyword evidence="3" id="KW-0731">Sigma factor</keyword>
<organism evidence="7 8">
    <name type="scientific">Belliella marina</name>
    <dbReference type="NCBI Taxonomy" id="1644146"/>
    <lineage>
        <taxon>Bacteria</taxon>
        <taxon>Pseudomonadati</taxon>
        <taxon>Bacteroidota</taxon>
        <taxon>Cytophagia</taxon>
        <taxon>Cytophagales</taxon>
        <taxon>Cyclobacteriaceae</taxon>
        <taxon>Belliella</taxon>
    </lineage>
</organism>
<gene>
    <name evidence="7" type="ORF">ACFSKL_18990</name>
</gene>
<keyword evidence="8" id="KW-1185">Reference proteome</keyword>
<protein>
    <submittedName>
        <fullName evidence="7">RNA polymerase sigma factor</fullName>
    </submittedName>
</protein>
<evidence type="ECO:0000256" key="1">
    <source>
        <dbReference type="ARBA" id="ARBA00010641"/>
    </source>
</evidence>